<protein>
    <submittedName>
        <fullName evidence="1">Uncharacterized protein</fullName>
    </submittedName>
</protein>
<gene>
    <name evidence="1" type="ORF">BAE44_0000195</name>
</gene>
<reference evidence="1 2" key="1">
    <citation type="submission" date="2016-09" db="EMBL/GenBank/DDBJ databases">
        <title>The draft genome of Dichanthelium oligosanthes: A C3 panicoid grass species.</title>
        <authorList>
            <person name="Studer A.J."/>
            <person name="Schnable J.C."/>
            <person name="Brutnell T.P."/>
        </authorList>
    </citation>
    <scope>NUCLEOTIDE SEQUENCE [LARGE SCALE GENOMIC DNA]</scope>
    <source>
        <strain evidence="2">cv. Kellogg 1175</strain>
        <tissue evidence="1">Leaf</tissue>
    </source>
</reference>
<dbReference type="Proteomes" id="UP000095767">
    <property type="component" value="Unassembled WGS sequence"/>
</dbReference>
<dbReference type="AlphaFoldDB" id="A0A1E5WN46"/>
<name>A0A1E5WN46_9POAL</name>
<organism evidence="1 2">
    <name type="scientific">Dichanthelium oligosanthes</name>
    <dbReference type="NCBI Taxonomy" id="888268"/>
    <lineage>
        <taxon>Eukaryota</taxon>
        <taxon>Viridiplantae</taxon>
        <taxon>Streptophyta</taxon>
        <taxon>Embryophyta</taxon>
        <taxon>Tracheophyta</taxon>
        <taxon>Spermatophyta</taxon>
        <taxon>Magnoliopsida</taxon>
        <taxon>Liliopsida</taxon>
        <taxon>Poales</taxon>
        <taxon>Poaceae</taxon>
        <taxon>PACMAD clade</taxon>
        <taxon>Panicoideae</taxon>
        <taxon>Panicodae</taxon>
        <taxon>Paniceae</taxon>
        <taxon>Dichantheliinae</taxon>
        <taxon>Dichanthelium</taxon>
    </lineage>
</organism>
<sequence>METSLSILCMTSPSACFHKPSFLTCSSDSRLVYSTLDLLPEALDPPFFALWLASLPTGLFSG</sequence>
<accession>A0A1E5WN46</accession>
<keyword evidence="2" id="KW-1185">Reference proteome</keyword>
<evidence type="ECO:0000313" key="1">
    <source>
        <dbReference type="EMBL" id="OEL38788.1"/>
    </source>
</evidence>
<evidence type="ECO:0000313" key="2">
    <source>
        <dbReference type="Proteomes" id="UP000095767"/>
    </source>
</evidence>
<dbReference type="EMBL" id="LWDX02000471">
    <property type="protein sequence ID" value="OEL38788.1"/>
    <property type="molecule type" value="Genomic_DNA"/>
</dbReference>
<proteinExistence type="predicted"/>
<comment type="caution">
    <text evidence="1">The sequence shown here is derived from an EMBL/GenBank/DDBJ whole genome shotgun (WGS) entry which is preliminary data.</text>
</comment>